<dbReference type="Pfam" id="PF12804">
    <property type="entry name" value="NTP_transf_3"/>
    <property type="match status" value="1"/>
</dbReference>
<dbReference type="InterPro" id="IPR029044">
    <property type="entry name" value="Nucleotide-diphossugar_trans"/>
</dbReference>
<keyword evidence="4" id="KW-1185">Reference proteome</keyword>
<comment type="caution">
    <text evidence="3">The sequence shown here is derived from an EMBL/GenBank/DDBJ whole genome shotgun (WGS) entry which is preliminary data.</text>
</comment>
<dbReference type="GO" id="GO:0016779">
    <property type="term" value="F:nucleotidyltransferase activity"/>
    <property type="evidence" value="ECO:0007669"/>
    <property type="project" value="UniProtKB-ARBA"/>
</dbReference>
<feature type="domain" description="MobA-like NTP transferase" evidence="2">
    <location>
        <begin position="10"/>
        <end position="173"/>
    </location>
</feature>
<dbReference type="RefSeq" id="WP_371875796.1">
    <property type="nucleotide sequence ID" value="NZ_BMES01000002.1"/>
</dbReference>
<gene>
    <name evidence="3" type="ORF">GCM10007036_33490</name>
</gene>
<accession>A0A917MJD2</accession>
<sequence>MTASLDRIAAIVLAAGRSTRMGGPNKLLLEHDGKPLVRLAAEAAVASGATPVVVVTGHQAEAVEAALEGLGVQFVRNPRYADGLSTSLQAGVAALPEAADGVVVALGDMPLVDAPLIRRMVAAFEAAPGSVAAVPVHGGEWHNPVVIARALFPEIAALTGDAGAKKLLERRRDQVIEAPISDIAVALDVDTPDALAKLRDVAPPA</sequence>
<dbReference type="InterPro" id="IPR025877">
    <property type="entry name" value="MobA-like_NTP_Trfase"/>
</dbReference>
<dbReference type="SUPFAM" id="SSF53448">
    <property type="entry name" value="Nucleotide-diphospho-sugar transferases"/>
    <property type="match status" value="1"/>
</dbReference>
<protein>
    <recommendedName>
        <fullName evidence="2">MobA-like NTP transferase domain-containing protein</fullName>
    </recommendedName>
</protein>
<proteinExistence type="predicted"/>
<evidence type="ECO:0000259" key="2">
    <source>
        <dbReference type="Pfam" id="PF12804"/>
    </source>
</evidence>
<dbReference type="Proteomes" id="UP000603912">
    <property type="component" value="Unassembled WGS sequence"/>
</dbReference>
<organism evidence="3 4">
    <name type="scientific">Alsobacter metallidurans</name>
    <dbReference type="NCBI Taxonomy" id="340221"/>
    <lineage>
        <taxon>Bacteria</taxon>
        <taxon>Pseudomonadati</taxon>
        <taxon>Pseudomonadota</taxon>
        <taxon>Alphaproteobacteria</taxon>
        <taxon>Hyphomicrobiales</taxon>
        <taxon>Alsobacteraceae</taxon>
        <taxon>Alsobacter</taxon>
    </lineage>
</organism>
<evidence type="ECO:0000313" key="4">
    <source>
        <dbReference type="Proteomes" id="UP000603912"/>
    </source>
</evidence>
<keyword evidence="1" id="KW-0460">Magnesium</keyword>
<dbReference type="CDD" id="cd04182">
    <property type="entry name" value="GT_2_like_f"/>
    <property type="match status" value="1"/>
</dbReference>
<evidence type="ECO:0000313" key="3">
    <source>
        <dbReference type="EMBL" id="GGH26012.1"/>
    </source>
</evidence>
<dbReference type="AlphaFoldDB" id="A0A917MJD2"/>
<dbReference type="PANTHER" id="PTHR43777:SF1">
    <property type="entry name" value="MOLYBDENUM COFACTOR CYTIDYLYLTRANSFERASE"/>
    <property type="match status" value="1"/>
</dbReference>
<name>A0A917MJD2_9HYPH</name>
<reference evidence="3" key="2">
    <citation type="submission" date="2020-09" db="EMBL/GenBank/DDBJ databases">
        <authorList>
            <person name="Sun Q."/>
            <person name="Zhou Y."/>
        </authorList>
    </citation>
    <scope>NUCLEOTIDE SEQUENCE</scope>
    <source>
        <strain evidence="3">CGMCC 1.12214</strain>
    </source>
</reference>
<reference evidence="3" key="1">
    <citation type="journal article" date="2014" name="Int. J. Syst. Evol. Microbiol.">
        <title>Complete genome sequence of Corynebacterium casei LMG S-19264T (=DSM 44701T), isolated from a smear-ripened cheese.</title>
        <authorList>
            <consortium name="US DOE Joint Genome Institute (JGI-PGF)"/>
            <person name="Walter F."/>
            <person name="Albersmeier A."/>
            <person name="Kalinowski J."/>
            <person name="Ruckert C."/>
        </authorList>
    </citation>
    <scope>NUCLEOTIDE SEQUENCE</scope>
    <source>
        <strain evidence="3">CGMCC 1.12214</strain>
    </source>
</reference>
<dbReference type="EMBL" id="BMES01000002">
    <property type="protein sequence ID" value="GGH26012.1"/>
    <property type="molecule type" value="Genomic_DNA"/>
</dbReference>
<dbReference type="Gene3D" id="3.90.550.10">
    <property type="entry name" value="Spore Coat Polysaccharide Biosynthesis Protein SpsA, Chain A"/>
    <property type="match status" value="1"/>
</dbReference>
<dbReference type="PANTHER" id="PTHR43777">
    <property type="entry name" value="MOLYBDENUM COFACTOR CYTIDYLYLTRANSFERASE"/>
    <property type="match status" value="1"/>
</dbReference>
<evidence type="ECO:0000256" key="1">
    <source>
        <dbReference type="ARBA" id="ARBA00022842"/>
    </source>
</evidence>